<dbReference type="EMBL" id="MFDU01000028">
    <property type="protein sequence ID" value="OGE64237.1"/>
    <property type="molecule type" value="Genomic_DNA"/>
</dbReference>
<keyword evidence="6 7" id="KW-0472">Membrane</keyword>
<evidence type="ECO:0000256" key="2">
    <source>
        <dbReference type="ARBA" id="ARBA00022448"/>
    </source>
</evidence>
<comment type="subcellular location">
    <subcellularLocation>
        <location evidence="1">Cell membrane</location>
        <topology evidence="1">Multi-pass membrane protein</topology>
    </subcellularLocation>
</comment>
<dbReference type="AlphaFoldDB" id="A0A1F5MFU8"/>
<feature type="domain" description="Major facilitator superfamily (MFS) profile" evidence="8">
    <location>
        <begin position="213"/>
        <end position="391"/>
    </location>
</feature>
<evidence type="ECO:0000256" key="5">
    <source>
        <dbReference type="ARBA" id="ARBA00022989"/>
    </source>
</evidence>
<feature type="transmembrane region" description="Helical" evidence="7">
    <location>
        <begin position="74"/>
        <end position="95"/>
    </location>
</feature>
<dbReference type="PROSITE" id="PS50850">
    <property type="entry name" value="MFS"/>
    <property type="match status" value="1"/>
</dbReference>
<evidence type="ECO:0000256" key="6">
    <source>
        <dbReference type="ARBA" id="ARBA00023136"/>
    </source>
</evidence>
<name>A0A1F5MFU8_9BACT</name>
<feature type="transmembrane region" description="Helical" evidence="7">
    <location>
        <begin position="101"/>
        <end position="121"/>
    </location>
</feature>
<dbReference type="Gene3D" id="1.20.1250.20">
    <property type="entry name" value="MFS general substrate transporter like domains"/>
    <property type="match status" value="1"/>
</dbReference>
<feature type="transmembrane region" description="Helical" evidence="7">
    <location>
        <begin position="369"/>
        <end position="388"/>
    </location>
</feature>
<keyword evidence="5 7" id="KW-1133">Transmembrane helix</keyword>
<dbReference type="InterPro" id="IPR036259">
    <property type="entry name" value="MFS_trans_sf"/>
</dbReference>
<dbReference type="Pfam" id="PF05977">
    <property type="entry name" value="MFS_3"/>
    <property type="match status" value="1"/>
</dbReference>
<evidence type="ECO:0000256" key="4">
    <source>
        <dbReference type="ARBA" id="ARBA00022692"/>
    </source>
</evidence>
<dbReference type="PANTHER" id="PTHR23513:SF9">
    <property type="entry name" value="ENTEROBACTIN EXPORTER ENTS"/>
    <property type="match status" value="1"/>
</dbReference>
<dbReference type="GO" id="GO:0005886">
    <property type="term" value="C:plasma membrane"/>
    <property type="evidence" value="ECO:0007669"/>
    <property type="project" value="UniProtKB-SubCell"/>
</dbReference>
<proteinExistence type="predicted"/>
<evidence type="ECO:0000313" key="9">
    <source>
        <dbReference type="EMBL" id="OGE64237.1"/>
    </source>
</evidence>
<feature type="transmembrane region" description="Helical" evidence="7">
    <location>
        <begin position="222"/>
        <end position="241"/>
    </location>
</feature>
<feature type="transmembrane region" description="Helical" evidence="7">
    <location>
        <begin position="158"/>
        <end position="184"/>
    </location>
</feature>
<evidence type="ECO:0000313" key="10">
    <source>
        <dbReference type="Proteomes" id="UP000183317"/>
    </source>
</evidence>
<accession>A0A1F5MFU8</accession>
<feature type="transmembrane region" description="Helical" evidence="7">
    <location>
        <begin position="282"/>
        <end position="299"/>
    </location>
</feature>
<evidence type="ECO:0000256" key="3">
    <source>
        <dbReference type="ARBA" id="ARBA00022475"/>
    </source>
</evidence>
<reference evidence="9 10" key="1">
    <citation type="journal article" date="2016" name="Nat. Commun.">
        <title>Thousands of microbial genomes shed light on interconnected biogeochemical processes in an aquifer system.</title>
        <authorList>
            <person name="Anantharaman K."/>
            <person name="Brown C.T."/>
            <person name="Hug L.A."/>
            <person name="Sharon I."/>
            <person name="Castelle C.J."/>
            <person name="Probst A.J."/>
            <person name="Thomas B.C."/>
            <person name="Singh A."/>
            <person name="Wilkins M.J."/>
            <person name="Karaoz U."/>
            <person name="Brodie E.L."/>
            <person name="Williams K.H."/>
            <person name="Hubbard S.S."/>
            <person name="Banfield J.F."/>
        </authorList>
    </citation>
    <scope>NUCLEOTIDE SEQUENCE [LARGE SCALE GENOMIC DNA]</scope>
</reference>
<sequence length="391" mass="41914">MKALSIPVFRNYIFGAFFSEAGNQMQTVAVAWQVYEITRNPAALALIGLSHILPILGLSLIGGVAADKIDRKKILIISQSTMAILAFSLFSLTSLNLINEWIIYGVLLLSGIAQAFSMPARQAILPNLVPGKFFMNAISLHTLQFQTATMTGPAVAGLMIAGFGVASVYLFNSVSFLIFIASILSIKKSLNVEHSDVEFNLKSIKEGIHFVFKTPILYSTMILDFLATFFGTANILMPVFAKDILHVGPQGLGLLYSAPALGGVIAGIMLSSIPRIKNQGKIILGSVILYGLATIGFGLSKVLPISLVFLVLVGFGDMTSTIIRNTIRQMVTPDRLRGRMVSIMRMFFQGGPQLGEIEAGLLAKAIGGGPTVIIGGVGVVLITTFIAFKNK</sequence>
<dbReference type="PANTHER" id="PTHR23513">
    <property type="entry name" value="INTEGRAL MEMBRANE EFFLUX PROTEIN-RELATED"/>
    <property type="match status" value="1"/>
</dbReference>
<dbReference type="CDD" id="cd06173">
    <property type="entry name" value="MFS_MefA_like"/>
    <property type="match status" value="1"/>
</dbReference>
<dbReference type="InterPro" id="IPR010290">
    <property type="entry name" value="TM_effector"/>
</dbReference>
<keyword evidence="4 7" id="KW-0812">Transmembrane</keyword>
<protein>
    <recommendedName>
        <fullName evidence="8">Major facilitator superfamily (MFS) profile domain-containing protein</fullName>
    </recommendedName>
</protein>
<comment type="caution">
    <text evidence="9">The sequence shown here is derived from an EMBL/GenBank/DDBJ whole genome shotgun (WGS) entry which is preliminary data.</text>
</comment>
<feature type="non-terminal residue" evidence="9">
    <location>
        <position position="391"/>
    </location>
</feature>
<dbReference type="GO" id="GO:0022857">
    <property type="term" value="F:transmembrane transporter activity"/>
    <property type="evidence" value="ECO:0007669"/>
    <property type="project" value="InterPro"/>
</dbReference>
<dbReference type="Proteomes" id="UP000183317">
    <property type="component" value="Unassembled WGS sequence"/>
</dbReference>
<dbReference type="SUPFAM" id="SSF103473">
    <property type="entry name" value="MFS general substrate transporter"/>
    <property type="match status" value="1"/>
</dbReference>
<keyword evidence="2" id="KW-0813">Transport</keyword>
<feature type="transmembrane region" description="Helical" evidence="7">
    <location>
        <begin position="253"/>
        <end position="270"/>
    </location>
</feature>
<gene>
    <name evidence="9" type="ORF">A3J13_00565</name>
</gene>
<evidence type="ECO:0000256" key="1">
    <source>
        <dbReference type="ARBA" id="ARBA00004651"/>
    </source>
</evidence>
<keyword evidence="3" id="KW-1003">Cell membrane</keyword>
<organism evidence="9 10">
    <name type="scientific">Candidatus Daviesbacteria bacterium RIFCSPLOWO2_02_FULL_36_8</name>
    <dbReference type="NCBI Taxonomy" id="1797793"/>
    <lineage>
        <taxon>Bacteria</taxon>
        <taxon>Candidatus Daviesiibacteriota</taxon>
    </lineage>
</organism>
<evidence type="ECO:0000259" key="8">
    <source>
        <dbReference type="PROSITE" id="PS50850"/>
    </source>
</evidence>
<feature type="transmembrane region" description="Helical" evidence="7">
    <location>
        <begin position="41"/>
        <end position="62"/>
    </location>
</feature>
<evidence type="ECO:0000256" key="7">
    <source>
        <dbReference type="SAM" id="Phobius"/>
    </source>
</evidence>
<dbReference type="InterPro" id="IPR020846">
    <property type="entry name" value="MFS_dom"/>
</dbReference>